<organism evidence="3">
    <name type="scientific">Eucalyptus grandis</name>
    <name type="common">Flooded gum</name>
    <dbReference type="NCBI Taxonomy" id="71139"/>
    <lineage>
        <taxon>Eukaryota</taxon>
        <taxon>Viridiplantae</taxon>
        <taxon>Streptophyta</taxon>
        <taxon>Embryophyta</taxon>
        <taxon>Tracheophyta</taxon>
        <taxon>Spermatophyta</taxon>
        <taxon>Magnoliopsida</taxon>
        <taxon>eudicotyledons</taxon>
        <taxon>Gunneridae</taxon>
        <taxon>Pentapetalae</taxon>
        <taxon>rosids</taxon>
        <taxon>malvids</taxon>
        <taxon>Myrtales</taxon>
        <taxon>Myrtaceae</taxon>
        <taxon>Myrtoideae</taxon>
        <taxon>Eucalypteae</taxon>
        <taxon>Eucalyptus</taxon>
    </lineage>
</organism>
<keyword evidence="4" id="KW-1185">Reference proteome</keyword>
<feature type="signal peptide" evidence="1">
    <location>
        <begin position="1"/>
        <end position="17"/>
    </location>
</feature>
<name>A0A058ZU05_EUCGR</name>
<evidence type="ECO:0000313" key="2">
    <source>
        <dbReference type="EMBL" id="KAK2632469.1"/>
    </source>
</evidence>
<reference evidence="2" key="3">
    <citation type="submission" date="2023-04" db="EMBL/GenBank/DDBJ databases">
        <title>WGS assembly of Eucalyptus grandis.</title>
        <authorList>
            <person name="Myburg A."/>
            <person name="Grattapaglia D."/>
            <person name="Tuskan G."/>
            <person name="Hellsten U."/>
            <person name="Hayes R."/>
            <person name="Grimwood J."/>
            <person name="Jenkins J."/>
            <person name="Lindquist E."/>
            <person name="Tice H."/>
            <person name="Bauer D."/>
            <person name="Goodstein D."/>
            <person name="Dubchak I."/>
            <person name="Poliakov A."/>
            <person name="Mizrachi E."/>
            <person name="Kullan A."/>
            <person name="Hussey S."/>
            <person name="Pinard D."/>
            <person name="Van D."/>
            <person name="Singh P."/>
            <person name="Van J."/>
            <person name="Silva-Junior O."/>
            <person name="Togawa R."/>
            <person name="Pappas M."/>
            <person name="Faria D."/>
            <person name="Sansaloni C."/>
            <person name="Petroli C."/>
            <person name="Yang X."/>
            <person name="Ranjan P."/>
            <person name="Tschaplinski T."/>
            <person name="Ye C."/>
            <person name="Li T."/>
            <person name="Sterck L."/>
            <person name="Vanneste K."/>
            <person name="Murat F."/>
            <person name="Soler M."/>
            <person name="Clemente H."/>
            <person name="Saidi N."/>
            <person name="Cassan-Wang H."/>
            <person name="Dunand C."/>
            <person name="Hefer C."/>
            <person name="Bornberg-Bauer E."/>
            <person name="Kersting A."/>
            <person name="Vining K."/>
            <person name="Amarasinghe V."/>
            <person name="Ranik M."/>
            <person name="Naithani S."/>
            <person name="Elser J."/>
            <person name="Boyd A."/>
            <person name="Liston A."/>
            <person name="Spatafora J."/>
            <person name="Dharmwardhana P."/>
            <person name="Raja R."/>
            <person name="Sullivan C."/>
            <person name="Romanel E."/>
            <person name="Alves-Ferreira M."/>
            <person name="Kulheim C."/>
            <person name="Foley W."/>
            <person name="Carocha V."/>
            <person name="Paiva J."/>
            <person name="Kudrna D."/>
            <person name="Brommonschenkel S."/>
            <person name="Pasquali G."/>
            <person name="Byrne M."/>
            <person name="Rigault P."/>
            <person name="Tibbits J."/>
            <person name="Spokevicius A."/>
            <person name="Jones R."/>
            <person name="Steane D."/>
            <person name="Vaillancourt R."/>
            <person name="Potts B."/>
            <person name="Joubert F."/>
            <person name="Barry K."/>
            <person name="Pappas G."/>
            <person name="Strauss S."/>
            <person name="Jaiswal P."/>
            <person name="Grima-Pettenati J."/>
            <person name="Salse J."/>
            <person name="Van D."/>
            <person name="Rokhsar D."/>
            <person name="Schmutz J."/>
        </authorList>
    </citation>
    <scope>NUCLEOTIDE SEQUENCE</scope>
    <source>
        <tissue evidence="2">Leaf extractions</tissue>
    </source>
</reference>
<dbReference type="EMBL" id="KK198995">
    <property type="protein sequence ID" value="KCW44904.1"/>
    <property type="molecule type" value="Genomic_DNA"/>
</dbReference>
<proteinExistence type="predicted"/>
<evidence type="ECO:0000313" key="3">
    <source>
        <dbReference type="EMBL" id="KCW44904.1"/>
    </source>
</evidence>
<reference evidence="2" key="4">
    <citation type="submission" date="2023-07" db="EMBL/GenBank/DDBJ databases">
        <authorList>
            <person name="Myburg A.A."/>
            <person name="Grattapaglia D."/>
            <person name="Tuskan G.A."/>
            <person name="Hellsten U."/>
            <person name="Hayes R.D."/>
            <person name="Grimwood J."/>
            <person name="Jenkins J."/>
            <person name="Lindquist E."/>
            <person name="Tice H."/>
            <person name="Bauer D."/>
            <person name="Goodstein D.M."/>
            <person name="Dubchak I."/>
            <person name="Poliakov A."/>
            <person name="Mizrachi E."/>
            <person name="Kullan A.R."/>
            <person name="Hussey S.G."/>
            <person name="Pinard D."/>
            <person name="Van D.M."/>
            <person name="Singh P."/>
            <person name="Van J.I."/>
            <person name="Silva-Junior O.B."/>
            <person name="Togawa R.C."/>
            <person name="Pappas M.R."/>
            <person name="Faria D.A."/>
            <person name="Sansaloni C.P."/>
            <person name="Petroli C.D."/>
            <person name="Yang X."/>
            <person name="Ranjan P."/>
            <person name="Tschaplinski T.J."/>
            <person name="Ye C.Y."/>
            <person name="Li T."/>
            <person name="Sterck L."/>
            <person name="Vanneste K."/>
            <person name="Murat F."/>
            <person name="Soler M."/>
            <person name="Clemente H.S."/>
            <person name="Saidi N."/>
            <person name="Cassan-Wang H."/>
            <person name="Dunand C."/>
            <person name="Hefer C.A."/>
            <person name="Bornberg-Bauer E."/>
            <person name="Kersting A.R."/>
            <person name="Vining K."/>
            <person name="Amarasinghe V."/>
            <person name="Ranik M."/>
            <person name="Naithani S."/>
            <person name="Elser J."/>
            <person name="Boyd A.E."/>
            <person name="Liston A."/>
            <person name="Spatafora J.W."/>
            <person name="Dharmwardhana P."/>
            <person name="Raja R."/>
            <person name="Sullivan C."/>
            <person name="Romanel E."/>
            <person name="Alves-Ferreira M."/>
            <person name="Kulheim C."/>
            <person name="Foley W."/>
            <person name="Carocha V."/>
            <person name="Paiva J."/>
            <person name="Kudrna D."/>
            <person name="Brommonschenkel S.H."/>
            <person name="Pasquali G."/>
            <person name="Byrne M."/>
            <person name="Rigault P."/>
            <person name="Tibbits J."/>
            <person name="Spokevicius A."/>
            <person name="Jones R.C."/>
            <person name="Steane D.A."/>
            <person name="Vaillancourt R.E."/>
            <person name="Potts B.M."/>
            <person name="Joubert F."/>
            <person name="Barry K."/>
            <person name="Pappas G.J."/>
            <person name="Strauss S.H."/>
            <person name="Jaiswal P."/>
            <person name="Grima-Pettenati J."/>
            <person name="Salse J."/>
            <person name="Van D.P."/>
            <person name="Rokhsar D.S."/>
            <person name="Schmutz J."/>
        </authorList>
    </citation>
    <scope>NUCLEOTIDE SEQUENCE</scope>
    <source>
        <tissue evidence="2">Leaf extractions</tissue>
    </source>
</reference>
<accession>A0A058ZU05</accession>
<protein>
    <recommendedName>
        <fullName evidence="5">Secreted protein</fullName>
    </recommendedName>
</protein>
<reference evidence="2" key="2">
    <citation type="journal article" date="2014" name="Nature">
        <title>The genome of Eucalyptus grandis.</title>
        <authorList>
            <person name="Myburg A.A."/>
            <person name="Grattapaglia D."/>
            <person name="Tuskan G.A."/>
            <person name="Hellsten U."/>
            <person name="Hayes R.D."/>
            <person name="Grimwood J."/>
            <person name="Jenkins J."/>
            <person name="Lindquist E."/>
            <person name="Tice H."/>
            <person name="Bauer D."/>
            <person name="Goodstein D.M."/>
            <person name="Dubchak I."/>
            <person name="Poliakov A."/>
            <person name="Mizrachi E."/>
            <person name="Kullan A.R."/>
            <person name="Hussey S.G."/>
            <person name="Pinard D."/>
            <person name="van der Merwe K."/>
            <person name="Singh P."/>
            <person name="van Jaarsveld I."/>
            <person name="Silva-Junior O.B."/>
            <person name="Togawa R.C."/>
            <person name="Pappas M.R."/>
            <person name="Faria D.A."/>
            <person name="Sansaloni C.P."/>
            <person name="Petroli C.D."/>
            <person name="Yang X."/>
            <person name="Ranjan P."/>
            <person name="Tschaplinski T.J."/>
            <person name="Ye C.Y."/>
            <person name="Li T."/>
            <person name="Sterck L."/>
            <person name="Vanneste K."/>
            <person name="Murat F."/>
            <person name="Soler M."/>
            <person name="Clemente H.S."/>
            <person name="Saidi N."/>
            <person name="Cassan-Wang H."/>
            <person name="Dunand C."/>
            <person name="Hefer C.A."/>
            <person name="Bornberg-Bauer E."/>
            <person name="Kersting A.R."/>
            <person name="Vining K."/>
            <person name="Amarasinghe V."/>
            <person name="Ranik M."/>
            <person name="Naithani S."/>
            <person name="Elser J."/>
            <person name="Boyd A.E."/>
            <person name="Liston A."/>
            <person name="Spatafora J.W."/>
            <person name="Dharmwardhana P."/>
            <person name="Raja R."/>
            <person name="Sullivan C."/>
            <person name="Romanel E."/>
            <person name="Alves-Ferreira M."/>
            <person name="Kulheim C."/>
            <person name="Foley W."/>
            <person name="Carocha V."/>
            <person name="Paiva J."/>
            <person name="Kudrna D."/>
            <person name="Brommonschenkel S.H."/>
            <person name="Pasquali G."/>
            <person name="Byrne M."/>
            <person name="Rigault P."/>
            <person name="Tibbits J."/>
            <person name="Spokevicius A."/>
            <person name="Jones R.C."/>
            <person name="Steane D.A."/>
            <person name="Vaillancourt R.E."/>
            <person name="Potts B.M."/>
            <person name="Joubert F."/>
            <person name="Barry K."/>
            <person name="Pappas G.J."/>
            <person name="Strauss S.H."/>
            <person name="Jaiswal P."/>
            <person name="Grima-Pettenati J."/>
            <person name="Salse J."/>
            <person name="Van de Peer Y."/>
            <person name="Rokhsar D.S."/>
            <person name="Schmutz J."/>
        </authorList>
    </citation>
    <scope>NUCLEOTIDE SEQUENCE</scope>
    <source>
        <tissue evidence="2">Leaf extractions</tissue>
    </source>
</reference>
<evidence type="ECO:0000256" key="1">
    <source>
        <dbReference type="SAM" id="SignalP"/>
    </source>
</evidence>
<gene>
    <name evidence="3" type="ORF">EUGRSUZ_L01518</name>
</gene>
<dbReference type="EMBL" id="MU848479">
    <property type="protein sequence ID" value="KAK2632469.1"/>
    <property type="molecule type" value="Genomic_DNA"/>
</dbReference>
<evidence type="ECO:0008006" key="5">
    <source>
        <dbReference type="Google" id="ProtNLM"/>
    </source>
</evidence>
<dbReference type="InParanoid" id="A0A058ZU05"/>
<dbReference type="Proteomes" id="UP000030711">
    <property type="component" value="Unassembled WGS sequence"/>
</dbReference>
<keyword evidence="1" id="KW-0732">Signal</keyword>
<evidence type="ECO:0000313" key="4">
    <source>
        <dbReference type="Proteomes" id="UP000030711"/>
    </source>
</evidence>
<dbReference type="Gramene" id="KCW44904">
    <property type="protein sequence ID" value="KCW44904"/>
    <property type="gene ID" value="EUGRSUZ_L01518"/>
</dbReference>
<reference evidence="3" key="1">
    <citation type="submission" date="2013-07" db="EMBL/GenBank/DDBJ databases">
        <title>The genome of Eucalyptus grandis.</title>
        <authorList>
            <person name="Schmutz J."/>
            <person name="Hayes R."/>
            <person name="Myburg A."/>
            <person name="Tuskan G."/>
            <person name="Grattapaglia D."/>
            <person name="Rokhsar D.S."/>
        </authorList>
    </citation>
    <scope>NUCLEOTIDE SEQUENCE</scope>
    <source>
        <tissue evidence="3">Leaf extractions</tissue>
    </source>
</reference>
<feature type="chain" id="PRO_5042326423" description="Secreted protein" evidence="1">
    <location>
        <begin position="18"/>
        <end position="74"/>
    </location>
</feature>
<sequence length="74" mass="7774">MAEVLVLGLASPFSVIGVSFPGVPESAASSSSTTGISFHPYLEISDSMWLFATRLRDGGETLSMKDGEVRLPGL</sequence>
<dbReference type="AlphaFoldDB" id="A0A058ZU05"/>